<organism evidence="1">
    <name type="scientific">plant metagenome</name>
    <dbReference type="NCBI Taxonomy" id="1297885"/>
    <lineage>
        <taxon>unclassified sequences</taxon>
        <taxon>metagenomes</taxon>
        <taxon>organismal metagenomes</taxon>
    </lineage>
</organism>
<reference evidence="1" key="1">
    <citation type="submission" date="2019-03" db="EMBL/GenBank/DDBJ databases">
        <authorList>
            <person name="Danneels B."/>
        </authorList>
    </citation>
    <scope>NUCLEOTIDE SEQUENCE</scope>
</reference>
<dbReference type="AlphaFoldDB" id="A0A484QA38"/>
<evidence type="ECO:0000313" key="3">
    <source>
        <dbReference type="EMBL" id="VFR72793.1"/>
    </source>
</evidence>
<evidence type="ECO:0000313" key="2">
    <source>
        <dbReference type="EMBL" id="VFR69530.1"/>
    </source>
</evidence>
<name>A0A484QA38_9ZZZZ</name>
<accession>A0A484QA38</accession>
<dbReference type="EMBL" id="CAADIL010000016">
    <property type="protein sequence ID" value="VFR72793.1"/>
    <property type="molecule type" value="Genomic_DNA"/>
</dbReference>
<gene>
    <name evidence="1" type="ORF">ANDA3_3903</name>
    <name evidence="3" type="ORF">DAR2_3754</name>
    <name evidence="2" type="ORF">DAR3_4022</name>
</gene>
<sequence>MTKPGADPHLALPASGVLDKAMWHATLEVDDQQRYRLCAALRDPAPKLHGKVAVWVVAYTDAAGRLLDGPYPGLLYSRQLAQHFTYVAADGQISGAAPHTFMLQPPKDAAHVALALLPWMGSSKLALVSPPRLVPCAYGPKELAELEETDPMAAVRECRLALLAMARPDWQLLNYALRLAERQGDAVWMRECAASLTEMGKPGGAVARGRLGLSRLDELSVGWSPLPASEALATAPAPLGSVEQSGSRKMRTQAVLHWAGPEAPLAEPPVSLGEALSDRRWRNVLIVPLEYAACDAPMGPWRHGRISVPTASGARKLACYRLDCLSEQGVATTARTAVMTLDVLLAWHIAKTEGAAVIHAHPGRRGYDLALRALALGRLLALPVIYEYDSHRLGMGEGESRLLPQDCEIQRLRQAQNVRCLHESAAVIVRRKKDLDEATRAGVDIAKLFFLDAAARTENLAAQRSLGDIYQSVAASWQAGLLTA</sequence>
<protein>
    <submittedName>
        <fullName evidence="1">Uncharacterized protein</fullName>
    </submittedName>
</protein>
<dbReference type="EMBL" id="CAADIC010000019">
    <property type="protein sequence ID" value="VFR35328.1"/>
    <property type="molecule type" value="Genomic_DNA"/>
</dbReference>
<proteinExistence type="predicted"/>
<evidence type="ECO:0000313" key="1">
    <source>
        <dbReference type="EMBL" id="VFR35328.1"/>
    </source>
</evidence>
<dbReference type="EMBL" id="CAADIJ010000011">
    <property type="protein sequence ID" value="VFR69530.1"/>
    <property type="molecule type" value="Genomic_DNA"/>
</dbReference>